<dbReference type="PANTHER" id="PTHR45955">
    <property type="entry name" value="PHOSPHOACETYLGLUCOSAMINE MUTASE"/>
    <property type="match status" value="1"/>
</dbReference>
<dbReference type="PROSITE" id="PS00710">
    <property type="entry name" value="PGM_PMM"/>
    <property type="match status" value="1"/>
</dbReference>
<dbReference type="Pfam" id="PF00408">
    <property type="entry name" value="PGM_PMM_IV"/>
    <property type="match status" value="1"/>
</dbReference>
<feature type="binding site" evidence="13">
    <location>
        <position position="394"/>
    </location>
    <ligand>
        <name>Mg(2+)</name>
        <dbReference type="ChEBI" id="CHEBI:18420"/>
    </ligand>
</feature>
<comment type="catalytic activity">
    <reaction evidence="1 10">
        <text>N-acetyl-alpha-D-glucosamine 1-phosphate = N-acetyl-D-glucosamine 6-phosphate</text>
        <dbReference type="Rhea" id="RHEA:23804"/>
        <dbReference type="ChEBI" id="CHEBI:57513"/>
        <dbReference type="ChEBI" id="CHEBI:57776"/>
        <dbReference type="EC" id="5.4.2.3"/>
    </reaction>
</comment>
<evidence type="ECO:0000256" key="6">
    <source>
        <dbReference type="ARBA" id="ARBA00022842"/>
    </source>
</evidence>
<evidence type="ECO:0000259" key="15">
    <source>
        <dbReference type="Pfam" id="PF00408"/>
    </source>
</evidence>
<evidence type="ECO:0000313" key="19">
    <source>
        <dbReference type="Proteomes" id="UP000583944"/>
    </source>
</evidence>
<dbReference type="SUPFAM" id="SSF53738">
    <property type="entry name" value="Phosphoglucomutase, first 3 domains"/>
    <property type="match status" value="3"/>
</dbReference>
<comment type="similarity">
    <text evidence="3 10">Belongs to the phosphohexose mutase family.</text>
</comment>
<dbReference type="PIRSF" id="PIRSF016408">
    <property type="entry name" value="PAGM"/>
    <property type="match status" value="1"/>
</dbReference>
<dbReference type="InterPro" id="IPR036900">
    <property type="entry name" value="A-D-PHexomutase_C_sf"/>
</dbReference>
<dbReference type="AlphaFoldDB" id="A0A7J6YGS6"/>
<evidence type="ECO:0000256" key="2">
    <source>
        <dbReference type="ARBA" id="ARBA00004865"/>
    </source>
</evidence>
<dbReference type="VEuPathDB" id="TriTrypDB:ECC02_000893"/>
<feature type="binding site" evidence="12">
    <location>
        <begin position="491"/>
        <end position="493"/>
    </location>
    <ligand>
        <name>substrate</name>
    </ligand>
</feature>
<feature type="binding site" evidence="12">
    <location>
        <position position="626"/>
    </location>
    <ligand>
        <name>substrate</name>
    </ligand>
</feature>
<dbReference type="GO" id="GO:0005975">
    <property type="term" value="P:carbohydrate metabolic process"/>
    <property type="evidence" value="ECO:0007669"/>
    <property type="project" value="InterPro"/>
</dbReference>
<comment type="caution">
    <text evidence="18">The sequence shown here is derived from an EMBL/GenBank/DDBJ whole genome shotgun (WGS) entry which is preliminary data.</text>
</comment>
<evidence type="ECO:0000256" key="7">
    <source>
        <dbReference type="ARBA" id="ARBA00023235"/>
    </source>
</evidence>
<reference evidence="18 19" key="1">
    <citation type="journal article" date="2019" name="Genome Biol. Evol.">
        <title>Nanopore Sequencing Significantly Improves Genome Assembly of the Protozoan Parasite Trypanosoma cruzi.</title>
        <authorList>
            <person name="Diaz-Viraque F."/>
            <person name="Pita S."/>
            <person name="Greif G."/>
            <person name="de Souza R.C.M."/>
            <person name="Iraola G."/>
            <person name="Robello C."/>
        </authorList>
    </citation>
    <scope>NUCLEOTIDE SEQUENCE [LARGE SCALE GENOMIC DNA]</scope>
    <source>
        <strain evidence="18 19">Berenice</strain>
    </source>
</reference>
<evidence type="ECO:0000256" key="3">
    <source>
        <dbReference type="ARBA" id="ARBA00010231"/>
    </source>
</evidence>
<feature type="domain" description="Alpha-D-phosphohexomutase C-terminal" evidence="15">
    <location>
        <begin position="612"/>
        <end position="643"/>
    </location>
</feature>
<evidence type="ECO:0000256" key="5">
    <source>
        <dbReference type="ARBA" id="ARBA00022723"/>
    </source>
</evidence>
<organism evidence="18 19">
    <name type="scientific">Trypanosoma cruzi</name>
    <dbReference type="NCBI Taxonomy" id="5693"/>
    <lineage>
        <taxon>Eukaryota</taxon>
        <taxon>Discoba</taxon>
        <taxon>Euglenozoa</taxon>
        <taxon>Kinetoplastea</taxon>
        <taxon>Metakinetoplastina</taxon>
        <taxon>Trypanosomatida</taxon>
        <taxon>Trypanosomatidae</taxon>
        <taxon>Trypanosoma</taxon>
        <taxon>Schizotrypanum</taxon>
    </lineage>
</organism>
<evidence type="ECO:0000256" key="13">
    <source>
        <dbReference type="PIRSR" id="PIRSR016408-3"/>
    </source>
</evidence>
<dbReference type="Gene3D" id="3.40.120.10">
    <property type="entry name" value="Alpha-D-Glucose-1,6-Bisphosphate, subunit A, domain 3"/>
    <property type="match status" value="2"/>
</dbReference>
<gene>
    <name evidence="18" type="ORF">ECC02_000893</name>
</gene>
<name>A0A7J6YGS6_TRYCR</name>
<feature type="binding site" evidence="13">
    <location>
        <position position="398"/>
    </location>
    <ligand>
        <name>Mg(2+)</name>
        <dbReference type="ChEBI" id="CHEBI:18420"/>
    </ligand>
</feature>
<dbReference type="Gene3D" id="3.30.310.50">
    <property type="entry name" value="Alpha-D-phosphohexomutase, C-terminal domain"/>
    <property type="match status" value="1"/>
</dbReference>
<dbReference type="SUPFAM" id="SSF55957">
    <property type="entry name" value="Phosphoglucomutase, C-terminal domain"/>
    <property type="match status" value="1"/>
</dbReference>
<dbReference type="Pfam" id="PF21404">
    <property type="entry name" value="AMG1_III"/>
    <property type="match status" value="1"/>
</dbReference>
<feature type="domain" description="Phosphoacetylglucosamine mutase AMG1" evidence="17">
    <location>
        <begin position="417"/>
        <end position="548"/>
    </location>
</feature>
<dbReference type="VEuPathDB" id="TriTrypDB:BCY84_12605"/>
<feature type="active site" description="Phosphoserine intermediate" evidence="11">
    <location>
        <position position="134"/>
    </location>
</feature>
<keyword evidence="5 10" id="KW-0479">Metal-binding</keyword>
<evidence type="ECO:0000256" key="4">
    <source>
        <dbReference type="ARBA" id="ARBA00012731"/>
    </source>
</evidence>
<dbReference type="InterPro" id="IPR049022">
    <property type="entry name" value="AMG1_III"/>
</dbReference>
<evidence type="ECO:0000259" key="16">
    <source>
        <dbReference type="Pfam" id="PF02878"/>
    </source>
</evidence>
<accession>A0A7J6YGS6</accession>
<evidence type="ECO:0000259" key="17">
    <source>
        <dbReference type="Pfam" id="PF21404"/>
    </source>
</evidence>
<evidence type="ECO:0000256" key="8">
    <source>
        <dbReference type="ARBA" id="ARBA00031926"/>
    </source>
</evidence>
<comment type="pathway">
    <text evidence="2 10">Nucleotide-sugar biosynthesis; UDP-N-acetyl-alpha-D-glucosamine biosynthesis; N-acetyl-alpha-D-glucosamine 1-phosphate from alpha-D-glucosamine 6-phosphate (route I): step 2/2.</text>
</comment>
<dbReference type="FunFam" id="3.30.310.50:FF:000003">
    <property type="entry name" value="Phosphoacetylglucosamine mutase"/>
    <property type="match status" value="1"/>
</dbReference>
<evidence type="ECO:0000256" key="9">
    <source>
        <dbReference type="ARBA" id="ARBA00032065"/>
    </source>
</evidence>
<feature type="transmembrane region" description="Helical" evidence="14">
    <location>
        <begin position="21"/>
        <end position="40"/>
    </location>
</feature>
<dbReference type="GO" id="GO:0006048">
    <property type="term" value="P:UDP-N-acetylglucosamine biosynthetic process"/>
    <property type="evidence" value="ECO:0007669"/>
    <property type="project" value="UniProtKB-UniRule"/>
</dbReference>
<feature type="binding site" evidence="12">
    <location>
        <begin position="617"/>
        <end position="621"/>
    </location>
    <ligand>
        <name>substrate</name>
    </ligand>
</feature>
<keyword evidence="14" id="KW-1133">Transmembrane helix</keyword>
<dbReference type="UniPathway" id="UPA00113">
    <property type="reaction ID" value="UER00530"/>
</dbReference>
<keyword evidence="14" id="KW-0812">Transmembrane</keyword>
<evidence type="ECO:0000256" key="14">
    <source>
        <dbReference type="SAM" id="Phobius"/>
    </source>
</evidence>
<dbReference type="InterPro" id="IPR016066">
    <property type="entry name" value="A-D-PHexomutase_CS"/>
</dbReference>
<dbReference type="GO" id="GO:0004610">
    <property type="term" value="F:phosphoacetylglucosamine mutase activity"/>
    <property type="evidence" value="ECO:0007669"/>
    <property type="project" value="UniProtKB-UniRule"/>
</dbReference>
<protein>
    <recommendedName>
        <fullName evidence="4 10">Phosphoacetylglucosamine mutase</fullName>
        <shortName evidence="10">PAGM</shortName>
        <ecNumber evidence="4 10">5.4.2.3</ecNumber>
    </recommendedName>
    <alternativeName>
        <fullName evidence="9 10">Acetylglucosamine phosphomutase</fullName>
    </alternativeName>
    <alternativeName>
        <fullName evidence="8 10">N-acetylglucosamine-phosphate mutase</fullName>
    </alternativeName>
</protein>
<dbReference type="Pfam" id="PF02878">
    <property type="entry name" value="PGM_PMM_I"/>
    <property type="match status" value="1"/>
</dbReference>
<dbReference type="InterPro" id="IPR016657">
    <property type="entry name" value="PAGM"/>
</dbReference>
<dbReference type="InterPro" id="IPR005844">
    <property type="entry name" value="A-D-PHexomutase_a/b/a-I"/>
</dbReference>
<feature type="binding site" evidence="13">
    <location>
        <position position="396"/>
    </location>
    <ligand>
        <name>Mg(2+)</name>
        <dbReference type="ChEBI" id="CHEBI:18420"/>
    </ligand>
</feature>
<evidence type="ECO:0000256" key="10">
    <source>
        <dbReference type="PIRNR" id="PIRNR016408"/>
    </source>
</evidence>
<evidence type="ECO:0000256" key="1">
    <source>
        <dbReference type="ARBA" id="ARBA00000558"/>
    </source>
</evidence>
<keyword evidence="6 10" id="KW-0460">Magnesium</keyword>
<sequence>MKRGYIVIMCIADFLNIISSISFFSFSIYIYMFLLPLFFFDFTSHSCVKRNRRVMPLPLLFAQAVQECVSKFPLRHDARTAPLLYGTSGFRTLGELLPPVAARVAFVAVLRVWWAVVSRSEPAGCSVGFMITASHNPATDNGLKLVDVDGGMLEVSWEKVCTAVANAITAEELMSELEEWVVRNNIPVSSFSMDQLVARCPFSVLHLARDTRPSGMGILSAVQTSLQSLQLPFRDHGITTTPQLHYLVQRANQPSMATGVSNVFEFGTALYRQDILSSLEALLNTLTEPTPNRRGRRKIVLDASNGVGAIAIHSLLEAARQMSSQNFLEELFDITVLHDDVKNDGALNHLCGADFTQKTRSPSEKMKEWAADYGKQHCNESREEREEVHYYSLDGDADRVVAFFHDCDGGDTWHLLDGDRVAILYAMLLRQCLGQNALQVLDIGVVQTAYANGASTDYLQRQLGLRVYTTATGVKNLHPVAHARDIGVYFEANGHGTVLLNKDSIASKVSSLADPRVHVILQHLPVLLSQVCGDGIADLFACEFALLALQMDFNAWYHIYTDLPSRQTKVTVPNPRVITNTPDERRALTPPGLQEAIDAAVAATALASNSVARAFVRPSGTEPLVRVYAETGSEALCNSLCEVVEGLVRRYCDPLKKDALPHVE</sequence>
<evidence type="ECO:0000256" key="12">
    <source>
        <dbReference type="PIRSR" id="PIRSR016408-2"/>
    </source>
</evidence>
<feature type="domain" description="Alpha-D-phosphohexomutase alpha/beta/alpha" evidence="16">
    <location>
        <begin position="124"/>
        <end position="164"/>
    </location>
</feature>
<dbReference type="InterPro" id="IPR005843">
    <property type="entry name" value="A-D-PHexomutase_C"/>
</dbReference>
<dbReference type="PANTHER" id="PTHR45955:SF1">
    <property type="entry name" value="PHOSPHOACETYLGLUCOSAMINE MUTASE"/>
    <property type="match status" value="1"/>
</dbReference>
<dbReference type="EC" id="5.4.2.3" evidence="4 10"/>
<feature type="binding site" description="via phosphate group" evidence="13">
    <location>
        <position position="134"/>
    </location>
    <ligand>
        <name>Mg(2+)</name>
        <dbReference type="ChEBI" id="CHEBI:18420"/>
    </ligand>
</feature>
<evidence type="ECO:0000313" key="18">
    <source>
        <dbReference type="EMBL" id="KAF5225964.1"/>
    </source>
</evidence>
<dbReference type="GO" id="GO:0000287">
    <property type="term" value="F:magnesium ion binding"/>
    <property type="evidence" value="ECO:0007669"/>
    <property type="project" value="InterPro"/>
</dbReference>
<comment type="cofactor">
    <cofactor evidence="10 13">
        <name>Mg(2+)</name>
        <dbReference type="ChEBI" id="CHEBI:18420"/>
    </cofactor>
    <text evidence="10 13">Binds 1 Mg(2+) ion per subunit.</text>
</comment>
<dbReference type="InterPro" id="IPR016055">
    <property type="entry name" value="A-D-PHexomutase_a/b/a-I/II/III"/>
</dbReference>
<dbReference type="EMBL" id="JABDHM010000004">
    <property type="protein sequence ID" value="KAF5225964.1"/>
    <property type="molecule type" value="Genomic_DNA"/>
</dbReference>
<dbReference type="Proteomes" id="UP000583944">
    <property type="component" value="Unassembled WGS sequence"/>
</dbReference>
<keyword evidence="14" id="KW-0472">Membrane</keyword>
<evidence type="ECO:0000256" key="11">
    <source>
        <dbReference type="PIRSR" id="PIRSR016408-1"/>
    </source>
</evidence>
<keyword evidence="7 10" id="KW-0413">Isomerase</keyword>
<proteinExistence type="inferred from homology"/>